<dbReference type="PANTHER" id="PTHR33116">
    <property type="entry name" value="REVERSE TRANSCRIPTASE ZINC-BINDING DOMAIN-CONTAINING PROTEIN-RELATED-RELATED"/>
    <property type="match status" value="1"/>
</dbReference>
<evidence type="ECO:0000259" key="3">
    <source>
        <dbReference type="Pfam" id="PF13966"/>
    </source>
</evidence>
<keyword evidence="1" id="KW-1133">Transmembrane helix</keyword>
<keyword evidence="5" id="KW-1185">Reference proteome</keyword>
<dbReference type="Proteomes" id="UP001443914">
    <property type="component" value="Unassembled WGS sequence"/>
</dbReference>
<dbReference type="InterPro" id="IPR002156">
    <property type="entry name" value="RNaseH_domain"/>
</dbReference>
<evidence type="ECO:0008006" key="6">
    <source>
        <dbReference type="Google" id="ProtNLM"/>
    </source>
</evidence>
<dbReference type="Pfam" id="PF13456">
    <property type="entry name" value="RVT_3"/>
    <property type="match status" value="1"/>
</dbReference>
<protein>
    <recommendedName>
        <fullName evidence="6">Reverse transcriptase zinc-binding domain-containing protein</fullName>
    </recommendedName>
</protein>
<dbReference type="PANTHER" id="PTHR33116:SF86">
    <property type="entry name" value="REVERSE TRANSCRIPTASE DOMAIN-CONTAINING PROTEIN"/>
    <property type="match status" value="1"/>
</dbReference>
<sequence>MRESIKVRLNVQEVNFHQKYLGLPTVIGMSKKLVFARLKERMWNKLQGWKEKLLSKAGKEVLIKAVIQSIPNYMMSIFRLPGELVDELHGMIARFWWGAKDTERKIHWLSWEKLCRPKSMGGMGFRDLRVCNEALLAKQIWRLMQDEQSMVHKVFKARYFKNTSVLDAALGWRPSYTWRSLWGSKALLLEVLKWRIGDGRLVRVWKDTWLPGPSSFLTPAPRGQVNPDMLVCELMCDNPPRWNSELLAQICHQDNAERIMQVHISHRAPVDRLFWWPDRKGLFSIKTAYMLGRMRPSLAWRSMLGSGSDGYWKEIWKLQVPPKLKHFLWRTCSDSLAVRANLHKRHINVSPICAICQEAEETVVHALLDCSCIRQIWCSIDSRITINPNLYQYFKDIFTYIHQRYKGLELNIILARLWACWTIRNHKYFEQEEIKPELVVVGFGKMVLEYNAIMEAERHNMKARENESNSDWQAPPLGSLKLNVDATFLPNGEVGLGGVIRDDMGRLKATMVRRCRLSKDDVIMAEALSFLNGLLVAKSLGVMRISVETDSLILVNRLKSGGGDIHSHWGTVIEDIMDIASSFLEVSFSHVCRVGNSVAHWIARSEPVEGMASVCTENFPQSVIALAGLDFPFVIIVIAIFLVLLFSI</sequence>
<feature type="domain" description="Reverse transcriptase zinc-binding" evidence="3">
    <location>
        <begin position="304"/>
        <end position="377"/>
    </location>
</feature>
<dbReference type="GO" id="GO:0003676">
    <property type="term" value="F:nucleic acid binding"/>
    <property type="evidence" value="ECO:0007669"/>
    <property type="project" value="InterPro"/>
</dbReference>
<dbReference type="SUPFAM" id="SSF53098">
    <property type="entry name" value="Ribonuclease H-like"/>
    <property type="match status" value="1"/>
</dbReference>
<dbReference type="Pfam" id="PF13966">
    <property type="entry name" value="zf-RVT"/>
    <property type="match status" value="1"/>
</dbReference>
<dbReference type="InterPro" id="IPR036397">
    <property type="entry name" value="RNaseH_sf"/>
</dbReference>
<dbReference type="InterPro" id="IPR012337">
    <property type="entry name" value="RNaseH-like_sf"/>
</dbReference>
<organism evidence="4 5">
    <name type="scientific">Saponaria officinalis</name>
    <name type="common">Common soapwort</name>
    <name type="synonym">Lychnis saponaria</name>
    <dbReference type="NCBI Taxonomy" id="3572"/>
    <lineage>
        <taxon>Eukaryota</taxon>
        <taxon>Viridiplantae</taxon>
        <taxon>Streptophyta</taxon>
        <taxon>Embryophyta</taxon>
        <taxon>Tracheophyta</taxon>
        <taxon>Spermatophyta</taxon>
        <taxon>Magnoliopsida</taxon>
        <taxon>eudicotyledons</taxon>
        <taxon>Gunneridae</taxon>
        <taxon>Pentapetalae</taxon>
        <taxon>Caryophyllales</taxon>
        <taxon>Caryophyllaceae</taxon>
        <taxon>Caryophylleae</taxon>
        <taxon>Saponaria</taxon>
    </lineage>
</organism>
<dbReference type="AlphaFoldDB" id="A0AAW1H1C0"/>
<dbReference type="InterPro" id="IPR026960">
    <property type="entry name" value="RVT-Znf"/>
</dbReference>
<evidence type="ECO:0000256" key="1">
    <source>
        <dbReference type="SAM" id="Phobius"/>
    </source>
</evidence>
<keyword evidence="1" id="KW-0812">Transmembrane</keyword>
<dbReference type="CDD" id="cd06222">
    <property type="entry name" value="RNase_H_like"/>
    <property type="match status" value="1"/>
</dbReference>
<gene>
    <name evidence="4" type="ORF">RND81_13G183600</name>
</gene>
<feature type="domain" description="RNase H type-1" evidence="2">
    <location>
        <begin position="483"/>
        <end position="604"/>
    </location>
</feature>
<feature type="transmembrane region" description="Helical" evidence="1">
    <location>
        <begin position="623"/>
        <end position="646"/>
    </location>
</feature>
<accession>A0AAW1H1C0</accession>
<dbReference type="InterPro" id="IPR044730">
    <property type="entry name" value="RNase_H-like_dom_plant"/>
</dbReference>
<dbReference type="EMBL" id="JBDFQZ010000013">
    <property type="protein sequence ID" value="KAK9670180.1"/>
    <property type="molecule type" value="Genomic_DNA"/>
</dbReference>
<name>A0AAW1H1C0_SAPOF</name>
<keyword evidence="1" id="KW-0472">Membrane</keyword>
<evidence type="ECO:0000313" key="4">
    <source>
        <dbReference type="EMBL" id="KAK9670180.1"/>
    </source>
</evidence>
<dbReference type="Gene3D" id="3.30.420.10">
    <property type="entry name" value="Ribonuclease H-like superfamily/Ribonuclease H"/>
    <property type="match status" value="1"/>
</dbReference>
<reference evidence="4" key="1">
    <citation type="submission" date="2024-03" db="EMBL/GenBank/DDBJ databases">
        <title>WGS assembly of Saponaria officinalis var. Norfolk2.</title>
        <authorList>
            <person name="Jenkins J."/>
            <person name="Shu S."/>
            <person name="Grimwood J."/>
            <person name="Barry K."/>
            <person name="Goodstein D."/>
            <person name="Schmutz J."/>
            <person name="Leebens-Mack J."/>
            <person name="Osbourn A."/>
        </authorList>
    </citation>
    <scope>NUCLEOTIDE SEQUENCE [LARGE SCALE GENOMIC DNA]</scope>
    <source>
        <strain evidence="4">JIC</strain>
    </source>
</reference>
<evidence type="ECO:0000313" key="5">
    <source>
        <dbReference type="Proteomes" id="UP001443914"/>
    </source>
</evidence>
<dbReference type="GO" id="GO:0004523">
    <property type="term" value="F:RNA-DNA hybrid ribonuclease activity"/>
    <property type="evidence" value="ECO:0007669"/>
    <property type="project" value="InterPro"/>
</dbReference>
<evidence type="ECO:0000259" key="2">
    <source>
        <dbReference type="Pfam" id="PF13456"/>
    </source>
</evidence>
<proteinExistence type="predicted"/>
<comment type="caution">
    <text evidence="4">The sequence shown here is derived from an EMBL/GenBank/DDBJ whole genome shotgun (WGS) entry which is preliminary data.</text>
</comment>